<keyword evidence="8" id="KW-0449">Lipoprotein</keyword>
<dbReference type="PANTHER" id="PTHR43649:SF33">
    <property type="entry name" value="POLYGALACTURONAN_RHAMNOGALACTURONAN-BINDING PROTEIN YTCQ"/>
    <property type="match status" value="1"/>
</dbReference>
<evidence type="ECO:0000256" key="6">
    <source>
        <dbReference type="ARBA" id="ARBA00023136"/>
    </source>
</evidence>
<comment type="caution">
    <text evidence="9">The sequence shown here is derived from an EMBL/GenBank/DDBJ whole genome shotgun (WGS) entry which is preliminary data.</text>
</comment>
<dbReference type="PANTHER" id="PTHR43649">
    <property type="entry name" value="ARABINOSE-BINDING PROTEIN-RELATED"/>
    <property type="match status" value="1"/>
</dbReference>
<comment type="subcellular location">
    <subcellularLocation>
        <location evidence="1">Periplasm</location>
    </subcellularLocation>
</comment>
<organism evidence="9 10">
    <name type="scientific">Hoeflea algicola</name>
    <dbReference type="NCBI Taxonomy" id="2983763"/>
    <lineage>
        <taxon>Bacteria</taxon>
        <taxon>Pseudomonadati</taxon>
        <taxon>Pseudomonadota</taxon>
        <taxon>Alphaproteobacteria</taxon>
        <taxon>Hyphomicrobiales</taxon>
        <taxon>Rhizobiaceae</taxon>
        <taxon>Hoeflea</taxon>
    </lineage>
</organism>
<keyword evidence="3" id="KW-1003">Cell membrane</keyword>
<evidence type="ECO:0000313" key="9">
    <source>
        <dbReference type="EMBL" id="MCY0150115.1"/>
    </source>
</evidence>
<keyword evidence="5" id="KW-0574">Periplasm</keyword>
<name>A0ABT3ZE88_9HYPH</name>
<dbReference type="PROSITE" id="PS51318">
    <property type="entry name" value="TAT"/>
    <property type="match status" value="1"/>
</dbReference>
<accession>A0ABT3ZE88</accession>
<keyword evidence="7" id="KW-0564">Palmitate</keyword>
<reference evidence="9" key="1">
    <citation type="submission" date="2022-10" db="EMBL/GenBank/DDBJ databases">
        <title>Hoeflea sp. G2-23, isolated from marine algae.</title>
        <authorList>
            <person name="Kristyanto S."/>
            <person name="Kim J.M."/>
            <person name="Jeon C.O."/>
        </authorList>
    </citation>
    <scope>NUCLEOTIDE SEQUENCE</scope>
    <source>
        <strain evidence="9">G2-23</strain>
    </source>
</reference>
<dbReference type="RefSeq" id="WP_267655554.1">
    <property type="nucleotide sequence ID" value="NZ_JAOVZR010000001.1"/>
</dbReference>
<gene>
    <name evidence="9" type="ORF">OEG84_21010</name>
</gene>
<comment type="similarity">
    <text evidence="2">Belongs to the bacterial solute-binding protein 1 family.</text>
</comment>
<dbReference type="Pfam" id="PF13416">
    <property type="entry name" value="SBP_bac_8"/>
    <property type="match status" value="1"/>
</dbReference>
<evidence type="ECO:0000256" key="2">
    <source>
        <dbReference type="ARBA" id="ARBA00008520"/>
    </source>
</evidence>
<dbReference type="InterPro" id="IPR006059">
    <property type="entry name" value="SBP"/>
</dbReference>
<evidence type="ECO:0000256" key="8">
    <source>
        <dbReference type="ARBA" id="ARBA00023288"/>
    </source>
</evidence>
<evidence type="ECO:0000256" key="4">
    <source>
        <dbReference type="ARBA" id="ARBA00022729"/>
    </source>
</evidence>
<dbReference type="EMBL" id="JAOVZR010000001">
    <property type="protein sequence ID" value="MCY0150115.1"/>
    <property type="molecule type" value="Genomic_DNA"/>
</dbReference>
<dbReference type="InterPro" id="IPR006311">
    <property type="entry name" value="TAT_signal"/>
</dbReference>
<keyword evidence="4" id="KW-0732">Signal</keyword>
<keyword evidence="6" id="KW-0472">Membrane</keyword>
<dbReference type="SUPFAM" id="SSF53850">
    <property type="entry name" value="Periplasmic binding protein-like II"/>
    <property type="match status" value="1"/>
</dbReference>
<proteinExistence type="inferred from homology"/>
<evidence type="ECO:0000313" key="10">
    <source>
        <dbReference type="Proteomes" id="UP001073227"/>
    </source>
</evidence>
<dbReference type="Proteomes" id="UP001073227">
    <property type="component" value="Unassembled WGS sequence"/>
</dbReference>
<evidence type="ECO:0000256" key="7">
    <source>
        <dbReference type="ARBA" id="ARBA00023139"/>
    </source>
</evidence>
<keyword evidence="10" id="KW-1185">Reference proteome</keyword>
<evidence type="ECO:0000256" key="3">
    <source>
        <dbReference type="ARBA" id="ARBA00022475"/>
    </source>
</evidence>
<dbReference type="InterPro" id="IPR050490">
    <property type="entry name" value="Bact_solute-bd_prot1"/>
</dbReference>
<protein>
    <submittedName>
        <fullName evidence="9">Extracellular solute-binding protein</fullName>
    </submittedName>
</protein>
<dbReference type="Gene3D" id="3.40.190.10">
    <property type="entry name" value="Periplasmic binding protein-like II"/>
    <property type="match status" value="1"/>
</dbReference>
<evidence type="ECO:0000256" key="5">
    <source>
        <dbReference type="ARBA" id="ARBA00022764"/>
    </source>
</evidence>
<evidence type="ECO:0000256" key="1">
    <source>
        <dbReference type="ARBA" id="ARBA00004418"/>
    </source>
</evidence>
<sequence>MSNQNNNGGVSRRTILRTAGAAGAALAATGLSTPAVFGQSRKQIRFLNAETSIDSIRALKVAAAEYERQTGVEVVIDSVPLGDVFTKVTTSLRSGKPYDIATVAFVGHVLLLANEGHLVDMTPLTSKQEWGKNILFPMDGKTYWYPYDYNLAWIYYRKDLYEQNGLEVPKDQATFLANAQALTKDNMSGSIFPIASNGATNWLSPGFLWAEGVEIFDDQWNIIIDSEENAPKTKAYLDFFGDLYKTMPSGTSQASYSEMLTSFTSGSVAHSAYAGRLVETIERNSPDLADKFGIFPYMDSSGTGKAVNHGYDGWVVLNTGAAEESMKFMEWFTENQLINFLHTAPLHFQPARLDIYDDKRWKAHPLIEKHAGLVESMKGFLTDPDLTITSIDTQGPEPDLRPGKVFESFALSEMLQQKCLLGTSSDAALEMGAQKMRDAIA</sequence>